<evidence type="ECO:0000256" key="23">
    <source>
        <dbReference type="ARBA" id="ARBA00047113"/>
    </source>
</evidence>
<dbReference type="Gene3D" id="1.10.418.10">
    <property type="entry name" value="Calponin-like domain"/>
    <property type="match status" value="1"/>
</dbReference>
<evidence type="ECO:0000256" key="29">
    <source>
        <dbReference type="SAM" id="MobiDB-lite"/>
    </source>
</evidence>
<evidence type="ECO:0000256" key="7">
    <source>
        <dbReference type="ARBA" id="ARBA00022499"/>
    </source>
</evidence>
<dbReference type="InterPro" id="IPR016156">
    <property type="entry name" value="FAD/NAD-linked_Rdtase_dimer_sf"/>
</dbReference>
<comment type="cofactor">
    <cofactor evidence="1">
        <name>FAD</name>
        <dbReference type="ChEBI" id="CHEBI:57692"/>
    </cofactor>
</comment>
<dbReference type="InterPro" id="IPR050446">
    <property type="entry name" value="FAD-oxidoreductase/Apoptosis"/>
</dbReference>
<evidence type="ECO:0000256" key="20">
    <source>
        <dbReference type="ARBA" id="ARBA00023242"/>
    </source>
</evidence>
<dbReference type="PROSITE" id="PS01262">
    <property type="entry name" value="IF1A"/>
    <property type="match status" value="1"/>
</dbReference>
<comment type="subunit">
    <text evidence="25">Interacts with PPP1CA and NCOA5. Forms a complex with ILF2, ILF3, KHDRBS1, RBMX, NCOA5 and PPP1CA.</text>
</comment>
<keyword evidence="14 28" id="KW-0648">Protein biosynthesis</keyword>
<feature type="non-terminal residue" evidence="32">
    <location>
        <position position="1753"/>
    </location>
</feature>
<dbReference type="GO" id="GO:0003743">
    <property type="term" value="F:translation initiation factor activity"/>
    <property type="evidence" value="ECO:0007669"/>
    <property type="project" value="UniProtKB-UniRule"/>
</dbReference>
<evidence type="ECO:0000256" key="15">
    <source>
        <dbReference type="ARBA" id="ARBA00023002"/>
    </source>
</evidence>
<dbReference type="InterPro" id="IPR017941">
    <property type="entry name" value="Rieske_2Fe-2S"/>
</dbReference>
<feature type="region of interest" description="Disordered" evidence="29">
    <location>
        <begin position="1356"/>
        <end position="1395"/>
    </location>
</feature>
<keyword evidence="18" id="KW-0805">Transcription regulation</keyword>
<dbReference type="Pfam" id="PF00355">
    <property type="entry name" value="Rieske"/>
    <property type="match status" value="1"/>
</dbReference>
<keyword evidence="9" id="KW-0285">Flavoprotein</keyword>
<evidence type="ECO:0000256" key="26">
    <source>
        <dbReference type="ARBA" id="ARBA00068971"/>
    </source>
</evidence>
<comment type="subunit">
    <text evidence="23">Component of the 43S pre-initiation complex (43S PIC), which is composed of the 40S ribosomal subunit, EIF1, eIF1A (EIF1AX), eIF3 complex, EIF5 and eIF2-GTP-initiator tRNA complex (eIF2 ternary complex). Interacts with EIF5; this interaction contributes to the maintenance of EIF1 within the open 43S PIC. Interacts through its C-terminal domain (CTD) with the CTD of EIF5B; from the location of the start codon by the 43S complex until the formation of the 80S complex.</text>
</comment>
<feature type="compositionally biased region" description="Low complexity" evidence="29">
    <location>
        <begin position="1304"/>
        <end position="1322"/>
    </location>
</feature>
<comment type="similarity">
    <text evidence="3">Belongs to the FAD-dependent oxidoreductase family.</text>
</comment>
<feature type="compositionally biased region" description="Low complexity" evidence="29">
    <location>
        <begin position="1215"/>
        <end position="1243"/>
    </location>
</feature>
<evidence type="ECO:0000256" key="1">
    <source>
        <dbReference type="ARBA" id="ARBA00001974"/>
    </source>
</evidence>
<dbReference type="PRINTS" id="PR00368">
    <property type="entry name" value="FADPNR"/>
</dbReference>
<dbReference type="SUPFAM" id="SSF55424">
    <property type="entry name" value="FAD/NAD-linked reductases, dimerisation (C-terminal) domain"/>
    <property type="match status" value="1"/>
</dbReference>
<dbReference type="CDD" id="cd03478">
    <property type="entry name" value="Rieske_AIFL_N"/>
    <property type="match status" value="1"/>
</dbReference>
<feature type="compositionally biased region" description="Polar residues" evidence="29">
    <location>
        <begin position="1289"/>
        <end position="1303"/>
    </location>
</feature>
<organism evidence="32 33">
    <name type="scientific">Pseudolycoriella hygida</name>
    <dbReference type="NCBI Taxonomy" id="35572"/>
    <lineage>
        <taxon>Eukaryota</taxon>
        <taxon>Metazoa</taxon>
        <taxon>Ecdysozoa</taxon>
        <taxon>Arthropoda</taxon>
        <taxon>Hexapoda</taxon>
        <taxon>Insecta</taxon>
        <taxon>Pterygota</taxon>
        <taxon>Neoptera</taxon>
        <taxon>Endopterygota</taxon>
        <taxon>Diptera</taxon>
        <taxon>Nematocera</taxon>
        <taxon>Sciaroidea</taxon>
        <taxon>Sciaridae</taxon>
        <taxon>Pseudolycoriella</taxon>
    </lineage>
</organism>
<dbReference type="Gene3D" id="3.30.390.30">
    <property type="match status" value="1"/>
</dbReference>
<keyword evidence="10" id="KW-0001">2Fe-2S</keyword>
<dbReference type="InterPro" id="IPR018104">
    <property type="entry name" value="TIF_eIF-1A_CS"/>
</dbReference>
<evidence type="ECO:0000256" key="4">
    <source>
        <dbReference type="ARBA" id="ARBA00007392"/>
    </source>
</evidence>
<keyword evidence="19" id="KW-0804">Transcription</keyword>
<sequence>MPKNKGKGGKNRRRGKNENESEKRELIFKEDEQEYAQVTKMLGNGRLEAMCFDGVKRLCHIRGKLRKKVWINQGDIILVGLRDYQDAKADVILKYTPDEARNLKTYGEFPESVRINDTVTFVEDGLDEDIEFGDEISSEDDADSRLKMFCKIVFAVCRVNFYTQFQINFFTFFLLITIRVCKISRCVKIMGSVNCKVCSSTKTAEDMNGTIKGTSDEPIKQQPVDYVEQDVCNVDDISENQMKQFDLGESRVLVIKQKGVLSAIGTKCSHYGIFGSFTFHLDGFSFYQNISGALLSTGALGDGRVRCPWHGACFNIRTGDIEDFPGQDSIPCYKVNVVEGKVRVRAKRSELEANKRLQEMVKVDPQNEQCFVIVGGGPSGAICAETLRQQGFTGRIVMVCKEAYLPYDRIKVSKAMDFNIHKSEFRTMEFYEEYGIEPMTNVEATRVDSEKKMVTLSNGYIIKYDKLYVATGSKARKVPVPGADLKNVMTMRNYEDAAHVQSLLAPDKHVVCLGLSFIGLEAAAYCVNKVAKVTVVGRDSVLLRHSFGPEVGNRIQKMFEENKIEFALENGIKRCIGRDGVVVAVELNDGRELPCDICIMGTGSSLNTKFLENSGINVNKDGSINTNLYLQTNQPDIYVGGDIANAPVYSIGNKLATIGHYPLAQYHGRMAGLNMAGVTTEIRCVPYFWTVLFGKSFRYSGYGVPHETQIDGSLDDLKFVAIYYDKDGRVCGMASCQRDPIVSQYAELQAQGKSLHKANIAADPFGWTSEIVPKSLGHMHTSYTVSFVRHLSHKCPTVLSIPTRNISSSLVRYEQQTNLNSLQTKKRSIRKKRVEEIGETGYKVTAYATAAEYDLERLLSNMIKQDLYERKTIITSDEGNDFLYVAAKYETSDEPREMFFFREGSVVLWNCPELECGTILKQLSQFEIDSYDKILVQEESEWMAYCYDEKAHLKKSTFYLSQKDSLPLEKYTLSNAMSTSVKLGIWEGLLDKYVNSMAFVTDDLKKGSKIKISREEVLRKTGELFALRHLINLSSDLLDTPDFYWDRDELGLLYSKVCSYFSIQRRTKVMNEKLNHCVELAELISSNLNDTHHVRLEWMIIWLIMIECLLFETDDLIMRKNEKHVILCLLEVARRGAKFGMLAPMLVQMERQIDREIAADNRANGVGCGTQTETSHRLALGARLVTRPSTTNSGINLQDADVIYERSPPVARRFNNSNNSTNGNTNTLSPPSRTRSRSRSPSSQKRITNGHSIGETPKDKKLLASPSPVRRSVSPSPRRLHEIKKKQTSLDSTTGPTVVPSQFETNQNTETIEETNTGGKTEQTNGDGVHENLSDNGSEISDEGFSSLGVIQANQNNNVKRSSIHSQASDDPETNGRHEQTSSDSQTTPTDDLSSQHYAMQQNWQQWQTYQQQYAQWQATYGEKYQHEMQQKFNQAPLMPQGGVAPSLPEVTYEQLSSIDISTRKGKKIKRDLIMKRSTVNDYPIGHKFYPTKWQLQNEENRKRSGLPTKRGKRKCESEALTEEKKSTETENNAYEEILSNDEDSLEEYEMTPISPPRRTEIHEKEKISRIFCMIQEDKHDLTSSGKTYLAKLIKDKEAENGGVAVRILSIDDYFKTEVDEITKCPDTGKNINVKKMVYEYEKEMEDTYMQYLMKSYKKTVVDGLFDFIIVDSINSTLRHYTEFYNFAKAYAFTPYTCEMELDPEICYKRNIHQRTLSEIQSYCDHWSKTPEQYLKLDFDNFIEEVRAFDDEL</sequence>
<reference evidence="32" key="1">
    <citation type="submission" date="2022-07" db="EMBL/GenBank/DDBJ databases">
        <authorList>
            <person name="Trinca V."/>
            <person name="Uliana J.V.C."/>
            <person name="Torres T.T."/>
            <person name="Ward R.J."/>
            <person name="Monesi N."/>
        </authorList>
    </citation>
    <scope>NUCLEOTIDE SEQUENCE</scope>
    <source>
        <strain evidence="32">HSMRA1968</strain>
        <tissue evidence="32">Whole embryos</tissue>
    </source>
</reference>
<evidence type="ECO:0000256" key="8">
    <source>
        <dbReference type="ARBA" id="ARBA00022540"/>
    </source>
</evidence>
<dbReference type="SUPFAM" id="SSF50249">
    <property type="entry name" value="Nucleic acid-binding proteins"/>
    <property type="match status" value="1"/>
</dbReference>
<keyword evidence="6" id="KW-0678">Repressor</keyword>
<dbReference type="PANTHER" id="PTHR43557:SF2">
    <property type="entry name" value="RIESKE DOMAIN-CONTAINING PROTEIN-RELATED"/>
    <property type="match status" value="1"/>
</dbReference>
<dbReference type="InterPro" id="IPR023753">
    <property type="entry name" value="FAD/NAD-binding_dom"/>
</dbReference>
<dbReference type="Pfam" id="PF02582">
    <property type="entry name" value="DUF155"/>
    <property type="match status" value="1"/>
</dbReference>
<evidence type="ECO:0000256" key="21">
    <source>
        <dbReference type="ARBA" id="ARBA00032507"/>
    </source>
</evidence>
<evidence type="ECO:0000256" key="16">
    <source>
        <dbReference type="ARBA" id="ARBA00023004"/>
    </source>
</evidence>
<evidence type="ECO:0000256" key="2">
    <source>
        <dbReference type="ARBA" id="ARBA00004324"/>
    </source>
</evidence>
<dbReference type="SUPFAM" id="SSF51905">
    <property type="entry name" value="FAD/NAD(P)-binding domain"/>
    <property type="match status" value="2"/>
</dbReference>
<dbReference type="InterPro" id="IPR036188">
    <property type="entry name" value="FAD/NAD-bd_sf"/>
</dbReference>
<feature type="compositionally biased region" description="Basic and acidic residues" evidence="29">
    <location>
        <begin position="16"/>
        <end position="26"/>
    </location>
</feature>
<evidence type="ECO:0000256" key="3">
    <source>
        <dbReference type="ARBA" id="ARBA00006442"/>
    </source>
</evidence>
<evidence type="ECO:0000313" key="33">
    <source>
        <dbReference type="Proteomes" id="UP001151699"/>
    </source>
</evidence>
<comment type="similarity">
    <text evidence="4">Belongs to the eIF-1A family.</text>
</comment>
<keyword evidence="12" id="KW-0274">FAD</keyword>
<feature type="region of interest" description="Disordered" evidence="29">
    <location>
        <begin position="1496"/>
        <end position="1534"/>
    </location>
</feature>
<dbReference type="SUPFAM" id="SSF52540">
    <property type="entry name" value="P-loop containing nucleoside triphosphate hydrolases"/>
    <property type="match status" value="1"/>
</dbReference>
<evidence type="ECO:0000256" key="10">
    <source>
        <dbReference type="ARBA" id="ARBA00022714"/>
    </source>
</evidence>
<keyword evidence="11" id="KW-0479">Metal-binding</keyword>
<feature type="domain" description="S1-like" evidence="30">
    <location>
        <begin position="22"/>
        <end position="96"/>
    </location>
</feature>
<dbReference type="FunFam" id="3.40.50.300:FF:000399">
    <property type="entry name" value="YLP motif containing 1"/>
    <property type="match status" value="1"/>
</dbReference>
<evidence type="ECO:0000256" key="22">
    <source>
        <dbReference type="ARBA" id="ARBA00045454"/>
    </source>
</evidence>
<evidence type="ECO:0000256" key="6">
    <source>
        <dbReference type="ARBA" id="ARBA00022491"/>
    </source>
</evidence>
<dbReference type="GO" id="GO:0046872">
    <property type="term" value="F:metal ion binding"/>
    <property type="evidence" value="ECO:0007669"/>
    <property type="project" value="UniProtKB-KW"/>
</dbReference>
<keyword evidence="16" id="KW-0408">Iron</keyword>
<protein>
    <recommendedName>
        <fullName evidence="26">YLP motif-containing protein 1</fullName>
    </recommendedName>
    <alternativeName>
        <fullName evidence="21">Eukaryotic translation initiation factor 4C</fullName>
    </alternativeName>
    <alternativeName>
        <fullName evidence="27">Nuclear protein ZAP3</fullName>
    </alternativeName>
</protein>
<dbReference type="SUPFAM" id="SSF47576">
    <property type="entry name" value="Calponin-homology domain, CH-domain"/>
    <property type="match status" value="1"/>
</dbReference>
<dbReference type="CDD" id="cd05793">
    <property type="entry name" value="S1_IF1A"/>
    <property type="match status" value="1"/>
</dbReference>
<dbReference type="EMBL" id="WJQU01000004">
    <property type="protein sequence ID" value="KAJ6636241.1"/>
    <property type="molecule type" value="Genomic_DNA"/>
</dbReference>
<evidence type="ECO:0000256" key="28">
    <source>
        <dbReference type="PROSITE-ProRule" id="PRU00181"/>
    </source>
</evidence>
<comment type="caution">
    <text evidence="32">The sequence shown here is derived from an EMBL/GenBank/DDBJ whole genome shotgun (WGS) entry which is preliminary data.</text>
</comment>
<feature type="compositionally biased region" description="Basic and acidic residues" evidence="29">
    <location>
        <begin position="1515"/>
        <end position="1529"/>
    </location>
</feature>
<comment type="function">
    <text evidence="24">Plays a role in the reduction of telomerase activity during differentiation of embryonic stem cells by binding to the core promoter of TERT and controlling its down-regulation.</text>
</comment>
<feature type="domain" description="Rieske" evidence="31">
    <location>
        <begin position="229"/>
        <end position="344"/>
    </location>
</feature>
<dbReference type="InterPro" id="IPR036872">
    <property type="entry name" value="CH_dom_sf"/>
</dbReference>
<dbReference type="Pfam" id="PF01176">
    <property type="entry name" value="eIF-1a"/>
    <property type="match status" value="1"/>
</dbReference>
<comment type="function">
    <text evidence="22">Component of the 43S pre-initiation complex (43S PIC), which binds to the mRNA cap-proximal region, scans mRNA 5'-untranslated region, and locates the initiation codon. This protein enhances formation of the cap-proximal complex. Together with EIF1, facilitates scanning, start codon recognition, promotion of the assembly of 48S complex at the initiation codon (43S PIC becomes 48S PIC after the start codon is reached), and dissociation of aberrant complexes. After start codon location, together with EIF5B orients the initiator methionine-tRNA in a conformation that allows 60S ribosomal subunit joining to form the 80S initiation complex. Is released after 80S initiation complex formation, just after GTP hydrolysis by EIF5B, and before release of EIF5B. Its globular part is located in the A site of the 40S ribosomal subunit. Its interaction with EIF5 during scanning contribute to the maintenance of EIF1 within the open 43S PIC. In contrast to yeast orthologs, does not bind EIF1.</text>
</comment>
<feature type="region of interest" description="Disordered" evidence="29">
    <location>
        <begin position="1211"/>
        <end position="1343"/>
    </location>
</feature>
<evidence type="ECO:0000259" key="30">
    <source>
        <dbReference type="PROSITE" id="PS50832"/>
    </source>
</evidence>
<dbReference type="SMART" id="SM00652">
    <property type="entry name" value="eIF1a"/>
    <property type="match status" value="1"/>
</dbReference>
<dbReference type="Pfam" id="PF07992">
    <property type="entry name" value="Pyr_redox_2"/>
    <property type="match status" value="1"/>
</dbReference>
<dbReference type="InterPro" id="IPR012340">
    <property type="entry name" value="NA-bd_OB-fold"/>
</dbReference>
<dbReference type="Gene3D" id="3.40.50.300">
    <property type="entry name" value="P-loop containing nucleotide triphosphate hydrolases"/>
    <property type="match status" value="1"/>
</dbReference>
<evidence type="ECO:0000256" key="18">
    <source>
        <dbReference type="ARBA" id="ARBA00023015"/>
    </source>
</evidence>
<keyword evidence="8 28" id="KW-0396">Initiation factor</keyword>
<accession>A0A9Q0MQV0</accession>
<dbReference type="SUPFAM" id="SSF50022">
    <property type="entry name" value="ISP domain"/>
    <property type="match status" value="1"/>
</dbReference>
<dbReference type="PROSITE" id="PS51296">
    <property type="entry name" value="RIESKE"/>
    <property type="match status" value="1"/>
</dbReference>
<dbReference type="PANTHER" id="PTHR43557">
    <property type="entry name" value="APOPTOSIS-INDUCING FACTOR 1"/>
    <property type="match status" value="1"/>
</dbReference>
<feature type="region of interest" description="Disordered" evidence="29">
    <location>
        <begin position="1"/>
        <end position="26"/>
    </location>
</feature>
<dbReference type="GO" id="GO:0051537">
    <property type="term" value="F:2 iron, 2 sulfur cluster binding"/>
    <property type="evidence" value="ECO:0007669"/>
    <property type="project" value="UniProtKB-KW"/>
</dbReference>
<evidence type="ECO:0000256" key="19">
    <source>
        <dbReference type="ARBA" id="ARBA00023163"/>
    </source>
</evidence>
<dbReference type="OrthoDB" id="432169at2759"/>
<feature type="compositionally biased region" description="Basic residues" evidence="29">
    <location>
        <begin position="1"/>
        <end position="15"/>
    </location>
</feature>
<evidence type="ECO:0000256" key="11">
    <source>
        <dbReference type="ARBA" id="ARBA00022723"/>
    </source>
</evidence>
<evidence type="ECO:0000256" key="27">
    <source>
        <dbReference type="ARBA" id="ARBA00083294"/>
    </source>
</evidence>
<proteinExistence type="inferred from homology"/>
<evidence type="ECO:0000256" key="12">
    <source>
        <dbReference type="ARBA" id="ARBA00022827"/>
    </source>
</evidence>
<evidence type="ECO:0000256" key="9">
    <source>
        <dbReference type="ARBA" id="ARBA00022630"/>
    </source>
</evidence>
<feature type="compositionally biased region" description="Low complexity" evidence="29">
    <location>
        <begin position="1382"/>
        <end position="1395"/>
    </location>
</feature>
<dbReference type="InterPro" id="IPR036922">
    <property type="entry name" value="Rieske_2Fe-2S_sf"/>
</dbReference>
<dbReference type="InterPro" id="IPR003734">
    <property type="entry name" value="DUF155"/>
</dbReference>
<evidence type="ECO:0000256" key="25">
    <source>
        <dbReference type="ARBA" id="ARBA00065932"/>
    </source>
</evidence>
<keyword evidence="17" id="KW-0411">Iron-sulfur</keyword>
<dbReference type="InterPro" id="IPR027417">
    <property type="entry name" value="P-loop_NTPase"/>
</dbReference>
<dbReference type="Gene3D" id="2.102.10.10">
    <property type="entry name" value="Rieske [2Fe-2S] iron-sulphur domain"/>
    <property type="match status" value="1"/>
</dbReference>
<dbReference type="GO" id="GO:0016651">
    <property type="term" value="F:oxidoreductase activity, acting on NAD(P)H"/>
    <property type="evidence" value="ECO:0007669"/>
    <property type="project" value="TreeGrafter"/>
</dbReference>
<keyword evidence="7" id="KW-1017">Isopeptide bond</keyword>
<name>A0A9Q0MQV0_9DIPT</name>
<dbReference type="Gene3D" id="3.50.50.60">
    <property type="entry name" value="FAD/NAD(P)-binding domain"/>
    <property type="match status" value="2"/>
</dbReference>
<dbReference type="PROSITE" id="PS50832">
    <property type="entry name" value="S1_IF1_TYPE"/>
    <property type="match status" value="1"/>
</dbReference>
<evidence type="ECO:0000256" key="17">
    <source>
        <dbReference type="ARBA" id="ARBA00023014"/>
    </source>
</evidence>
<keyword evidence="13" id="KW-0832">Ubl conjugation</keyword>
<evidence type="ECO:0000259" key="31">
    <source>
        <dbReference type="PROSITE" id="PS51296"/>
    </source>
</evidence>
<dbReference type="InterPro" id="IPR001253">
    <property type="entry name" value="TIF_eIF-1A"/>
</dbReference>
<feature type="compositionally biased region" description="Polar residues" evidence="29">
    <location>
        <begin position="1356"/>
        <end position="1369"/>
    </location>
</feature>
<keyword evidence="20" id="KW-0539">Nucleus</keyword>
<dbReference type="PRINTS" id="PR00411">
    <property type="entry name" value="PNDRDTASEI"/>
</dbReference>
<dbReference type="GO" id="GO:0005737">
    <property type="term" value="C:cytoplasm"/>
    <property type="evidence" value="ECO:0007669"/>
    <property type="project" value="TreeGrafter"/>
</dbReference>
<dbReference type="FunFam" id="2.40.50.140:FF:000071">
    <property type="entry name" value="Eukaryotic translation initiation factor 1A"/>
    <property type="match status" value="1"/>
</dbReference>
<feature type="compositionally biased region" description="Low complexity" evidence="29">
    <location>
        <begin position="1265"/>
        <end position="1277"/>
    </location>
</feature>
<dbReference type="InterPro" id="IPR006196">
    <property type="entry name" value="RNA-binding_domain_S1_IF1"/>
</dbReference>
<evidence type="ECO:0000256" key="14">
    <source>
        <dbReference type="ARBA" id="ARBA00022917"/>
    </source>
</evidence>
<dbReference type="Gene3D" id="2.40.50.140">
    <property type="entry name" value="Nucleic acid-binding proteins"/>
    <property type="match status" value="1"/>
</dbReference>
<dbReference type="HAMAP" id="MF_00216">
    <property type="entry name" value="aIF_1A"/>
    <property type="match status" value="1"/>
</dbReference>
<dbReference type="GO" id="GO:0003723">
    <property type="term" value="F:RNA binding"/>
    <property type="evidence" value="ECO:0007669"/>
    <property type="project" value="InterPro"/>
</dbReference>
<keyword evidence="5" id="KW-0488">Methylation</keyword>
<evidence type="ECO:0000256" key="5">
    <source>
        <dbReference type="ARBA" id="ARBA00022481"/>
    </source>
</evidence>
<keyword evidence="33" id="KW-1185">Reference proteome</keyword>
<evidence type="ECO:0000313" key="32">
    <source>
        <dbReference type="EMBL" id="KAJ6636241.1"/>
    </source>
</evidence>
<evidence type="ECO:0000256" key="13">
    <source>
        <dbReference type="ARBA" id="ARBA00022843"/>
    </source>
</evidence>
<dbReference type="GO" id="GO:0016607">
    <property type="term" value="C:nuclear speck"/>
    <property type="evidence" value="ECO:0007669"/>
    <property type="project" value="UniProtKB-SubCell"/>
</dbReference>
<gene>
    <name evidence="32" type="primary">Aifm3</name>
    <name evidence="32" type="ORF">Bhyg_14829</name>
</gene>
<dbReference type="Proteomes" id="UP001151699">
    <property type="component" value="Chromosome C"/>
</dbReference>
<comment type="subcellular location">
    <subcellularLocation>
        <location evidence="2">Nucleus speckle</location>
    </subcellularLocation>
</comment>
<dbReference type="NCBIfam" id="TIGR00523">
    <property type="entry name" value="eIF-1A"/>
    <property type="match status" value="1"/>
</dbReference>
<keyword evidence="15" id="KW-0560">Oxidoreductase</keyword>
<evidence type="ECO:0000256" key="24">
    <source>
        <dbReference type="ARBA" id="ARBA00058677"/>
    </source>
</evidence>